<evidence type="ECO:0000313" key="3">
    <source>
        <dbReference type="Proteomes" id="UP000603640"/>
    </source>
</evidence>
<keyword evidence="3" id="KW-1185">Reference proteome</keyword>
<comment type="caution">
    <text evidence="2">The sequence shown here is derived from an EMBL/GenBank/DDBJ whole genome shotgun (WGS) entry which is preliminary data.</text>
</comment>
<organism evidence="2 3">
    <name type="scientific">Pontibacter cellulosilyticus</name>
    <dbReference type="NCBI Taxonomy" id="1720253"/>
    <lineage>
        <taxon>Bacteria</taxon>
        <taxon>Pseudomonadati</taxon>
        <taxon>Bacteroidota</taxon>
        <taxon>Cytophagia</taxon>
        <taxon>Cytophagales</taxon>
        <taxon>Hymenobacteraceae</taxon>
        <taxon>Pontibacter</taxon>
    </lineage>
</organism>
<evidence type="ECO:0000313" key="2">
    <source>
        <dbReference type="EMBL" id="MBC5995110.1"/>
    </source>
</evidence>
<sequence length="542" mass="61814">MPLHVNIEDLLHHRSVESDRIEFKEGWNPDAIYRSVCAFANDFDNAGGGYIIVGIVEQDGVAKRPVKGLASAEIAEIQKKMIGFNNLIRPIYNPKVFIEEVDGQQILIIWVPGGSSRPYEVPEQVTANQKRYAYYVRRYASSVRADQETQQELISLANQVPFDDRANTQASLDDISMVLVEDHLRKVGSRLHNLTGMMDKVDVLEQMLLIEGPPEHRFPRNVALMMFNEQPDRFFPATWVDVVSFPKGEGYPEFTEFPRITGPVPSMIRRTLDLLKTNFLQEKVIKQQGRAESVRISNYPYAALEEAIANALYHRDYQVREQVEIRITPTSIVILNYGGPDRSIRQEDLDTGKIRPRRYRNRRLGDFLKELDLTEGRATGIPTIKRTLDANGSPEPSFRTDDSRSFFEVEIFCHQAFLGASLVVNDQGSDQANDQAKHKHKIVEAFRYVTGADANSDLESMVNEIGEELMKVLEFATKPVKRKEILEQGLGLANHTDNARRYFDPLLELGLLDRTIKDKLSSPQQQYYTTEKGKALMEYTSR</sequence>
<dbReference type="Gene3D" id="3.30.950.30">
    <property type="entry name" value="Schlafen, AAA domain"/>
    <property type="match status" value="1"/>
</dbReference>
<reference evidence="2" key="1">
    <citation type="submission" date="2020-08" db="EMBL/GenBank/DDBJ databases">
        <title>Pontibacter sp. SD6 16S ribosomal RNA gene Genome sequencing and assembly.</title>
        <authorList>
            <person name="Kang M."/>
        </authorList>
    </citation>
    <scope>NUCLEOTIDE SEQUENCE</scope>
    <source>
        <strain evidence="2">SD6</strain>
    </source>
</reference>
<dbReference type="InterPro" id="IPR007421">
    <property type="entry name" value="Schlafen_AlbA_2_dom"/>
</dbReference>
<gene>
    <name evidence="2" type="ORF">H8S84_19855</name>
</gene>
<dbReference type="InterPro" id="IPR038475">
    <property type="entry name" value="RecG_C_sf"/>
</dbReference>
<dbReference type="InterPro" id="IPR038461">
    <property type="entry name" value="Schlafen_AlbA_2_dom_sf"/>
</dbReference>
<feature type="domain" description="Schlafen AlbA-2" evidence="1">
    <location>
        <begin position="17"/>
        <end position="145"/>
    </location>
</feature>
<dbReference type="EMBL" id="JACRVF010000009">
    <property type="protein sequence ID" value="MBC5995110.1"/>
    <property type="molecule type" value="Genomic_DNA"/>
</dbReference>
<dbReference type="AlphaFoldDB" id="A0A923SQF9"/>
<protein>
    <submittedName>
        <fullName evidence="2">DNA binding domain-containing protein</fullName>
    </submittedName>
</protein>
<proteinExistence type="predicted"/>
<dbReference type="Pfam" id="PF13749">
    <property type="entry name" value="HATPase_c_4"/>
    <property type="match status" value="1"/>
</dbReference>
<dbReference type="PANTHER" id="PTHR30595:SF6">
    <property type="entry name" value="SCHLAFEN ALBA-2 DOMAIN-CONTAINING PROTEIN"/>
    <property type="match status" value="1"/>
</dbReference>
<evidence type="ECO:0000259" key="1">
    <source>
        <dbReference type="Pfam" id="PF04326"/>
    </source>
</evidence>
<accession>A0A923SQF9</accession>
<dbReference type="Pfam" id="PF04326">
    <property type="entry name" value="SLFN_AlbA_2"/>
    <property type="match status" value="1"/>
</dbReference>
<name>A0A923SQF9_9BACT</name>
<dbReference type="Proteomes" id="UP000603640">
    <property type="component" value="Unassembled WGS sequence"/>
</dbReference>
<dbReference type="RefSeq" id="WP_187069160.1">
    <property type="nucleotide sequence ID" value="NZ_JACRVF010000009.1"/>
</dbReference>
<dbReference type="PANTHER" id="PTHR30595">
    <property type="entry name" value="GLPR-RELATED TRANSCRIPTIONAL REPRESSOR"/>
    <property type="match status" value="1"/>
</dbReference>
<dbReference type="Gene3D" id="3.30.565.60">
    <property type="match status" value="1"/>
</dbReference>